<reference evidence="2 3" key="1">
    <citation type="submission" date="2015-08" db="EMBL/GenBank/DDBJ databases">
        <title>Investigation of the bacterial diversity of lava forest soil.</title>
        <authorList>
            <person name="Lee J.S."/>
        </authorList>
    </citation>
    <scope>NUCLEOTIDE SEQUENCE [LARGE SCALE GENOMIC DNA]</scope>
    <source>
        <strain evidence="2 3">GJW-30</strain>
    </source>
</reference>
<dbReference type="AlphaFoldDB" id="A0A0S3Q001"/>
<dbReference type="RefSeq" id="WP_096358168.1">
    <property type="nucleotide sequence ID" value="NZ_AP014946.1"/>
</dbReference>
<dbReference type="Proteomes" id="UP000236884">
    <property type="component" value="Chromosome"/>
</dbReference>
<evidence type="ECO:0000313" key="2">
    <source>
        <dbReference type="EMBL" id="BAT61475.1"/>
    </source>
</evidence>
<evidence type="ECO:0000313" key="3">
    <source>
        <dbReference type="Proteomes" id="UP000236884"/>
    </source>
</evidence>
<dbReference type="OrthoDB" id="271821at2"/>
<dbReference type="KEGG" id="vgo:GJW-30_1_04032"/>
<feature type="domain" description="Transposase zinc-ribbon" evidence="1">
    <location>
        <begin position="11"/>
        <end position="59"/>
    </location>
</feature>
<dbReference type="InterPro" id="IPR024442">
    <property type="entry name" value="Transposase_Zn_ribbon"/>
</dbReference>
<gene>
    <name evidence="2" type="ORF">GJW-30_1_04032</name>
</gene>
<keyword evidence="3" id="KW-1185">Reference proteome</keyword>
<evidence type="ECO:0000259" key="1">
    <source>
        <dbReference type="Pfam" id="PF12760"/>
    </source>
</evidence>
<name>A0A0S3Q001_9BRAD</name>
<accession>A0A0S3Q001</accession>
<dbReference type="Pfam" id="PF12760">
    <property type="entry name" value="Zn_ribbon_IS1595"/>
    <property type="match status" value="1"/>
</dbReference>
<organism evidence="2 3">
    <name type="scientific">Variibacter gotjawalensis</name>
    <dbReference type="NCBI Taxonomy" id="1333996"/>
    <lineage>
        <taxon>Bacteria</taxon>
        <taxon>Pseudomonadati</taxon>
        <taxon>Pseudomonadota</taxon>
        <taxon>Alphaproteobacteria</taxon>
        <taxon>Hyphomicrobiales</taxon>
        <taxon>Nitrobacteraceae</taxon>
        <taxon>Variibacter</taxon>
    </lineage>
</organism>
<protein>
    <submittedName>
        <fullName evidence="2">Transposase zinc-ribbon domain protein</fullName>
    </submittedName>
</protein>
<sequence>MSIELFNSFQDEAAAYHLVELYLWPTGPTCPWCHAESRIGALRGAQTRLGLRKCYHCRKLFTVRSGTMFDSSHVPMHKWLQAIYLTACGTEHISVRQLSDVMNVTHKTAHFMLVRIRSAARRSGLVGDNTDPPVKTLGIEELQERV</sequence>
<proteinExistence type="predicted"/>
<dbReference type="EMBL" id="AP014946">
    <property type="protein sequence ID" value="BAT61475.1"/>
    <property type="molecule type" value="Genomic_DNA"/>
</dbReference>